<evidence type="ECO:0000256" key="8">
    <source>
        <dbReference type="HAMAP-Rule" id="MF_01422"/>
    </source>
</evidence>
<evidence type="ECO:0000256" key="4">
    <source>
        <dbReference type="ARBA" id="ARBA00022475"/>
    </source>
</evidence>
<evidence type="ECO:0000313" key="15">
    <source>
        <dbReference type="EMBL" id="RKS66238.1"/>
    </source>
</evidence>
<dbReference type="Gene3D" id="2.40.30.170">
    <property type="match status" value="1"/>
</dbReference>
<feature type="domain" description="Multidrug resistance protein MdtA-like barrel-sandwich hybrid" evidence="12">
    <location>
        <begin position="87"/>
        <end position="229"/>
    </location>
</feature>
<keyword evidence="3 8" id="KW-0813">Transport</keyword>
<evidence type="ECO:0000256" key="9">
    <source>
        <dbReference type="SAM" id="MobiDB-lite"/>
    </source>
</evidence>
<accession>A0ABX9SS03</accession>
<dbReference type="InterPro" id="IPR058627">
    <property type="entry name" value="MdtA-like_C"/>
</dbReference>
<evidence type="ECO:0000256" key="6">
    <source>
        <dbReference type="ARBA" id="ARBA00022729"/>
    </source>
</evidence>
<keyword evidence="5 8" id="KW-0997">Cell inner membrane</keyword>
<dbReference type="Pfam" id="PF25967">
    <property type="entry name" value="RND-MFP_C"/>
    <property type="match status" value="1"/>
</dbReference>
<feature type="region of interest" description="Disordered" evidence="9">
    <location>
        <begin position="39"/>
        <end position="67"/>
    </location>
</feature>
<comment type="similarity">
    <text evidence="2 8">Belongs to the membrane fusion protein (MFP) (TC 8.A.1) family.</text>
</comment>
<keyword evidence="4 8" id="KW-1003">Cell membrane</keyword>
<dbReference type="InterPro" id="IPR022824">
    <property type="entry name" value="Multidrug-R_MdtA"/>
</dbReference>
<dbReference type="PANTHER" id="PTHR30469:SF12">
    <property type="entry name" value="MULTIDRUG RESISTANCE PROTEIN MDTA"/>
    <property type="match status" value="1"/>
</dbReference>
<keyword evidence="16" id="KW-1185">Reference proteome</keyword>
<comment type="subunit">
    <text evidence="8">Part of a tripartite efflux system composed of MdtA, MdtB and MdtC.</text>
</comment>
<dbReference type="EMBL" id="RBLJ01000001">
    <property type="protein sequence ID" value="RKS66238.1"/>
    <property type="molecule type" value="Genomic_DNA"/>
</dbReference>
<dbReference type="HAMAP" id="MF_01422">
    <property type="entry name" value="MdtA"/>
    <property type="match status" value="1"/>
</dbReference>
<comment type="subcellular location">
    <subcellularLocation>
        <location evidence="8">Cell inner membrane</location>
        <topology evidence="8">Peripheral membrane protein</topology>
    </subcellularLocation>
    <subcellularLocation>
        <location evidence="1">Cell membrane</location>
    </subcellularLocation>
</comment>
<dbReference type="Proteomes" id="UP000280955">
    <property type="component" value="Unassembled WGS sequence"/>
</dbReference>
<dbReference type="PANTHER" id="PTHR30469">
    <property type="entry name" value="MULTIDRUG RESISTANCE PROTEIN MDTA"/>
    <property type="match status" value="1"/>
</dbReference>
<dbReference type="Gene3D" id="1.10.287.470">
    <property type="entry name" value="Helix hairpin bin"/>
    <property type="match status" value="1"/>
</dbReference>
<evidence type="ECO:0000256" key="1">
    <source>
        <dbReference type="ARBA" id="ARBA00004236"/>
    </source>
</evidence>
<dbReference type="Gene3D" id="2.40.420.20">
    <property type="match status" value="1"/>
</dbReference>
<dbReference type="SUPFAM" id="SSF111369">
    <property type="entry name" value="HlyD-like secretion proteins"/>
    <property type="match status" value="1"/>
</dbReference>
<keyword evidence="10" id="KW-1133">Transmembrane helix</keyword>
<evidence type="ECO:0000256" key="3">
    <source>
        <dbReference type="ARBA" id="ARBA00022448"/>
    </source>
</evidence>
<dbReference type="Pfam" id="PF25944">
    <property type="entry name" value="Beta-barrel_RND"/>
    <property type="match status" value="1"/>
</dbReference>
<evidence type="ECO:0000259" key="11">
    <source>
        <dbReference type="Pfam" id="PF25876"/>
    </source>
</evidence>
<evidence type="ECO:0000256" key="5">
    <source>
        <dbReference type="ARBA" id="ARBA00022519"/>
    </source>
</evidence>
<protein>
    <recommendedName>
        <fullName evidence="8">Multidrug resistance protein MdtA</fullName>
    </recommendedName>
    <alternativeName>
        <fullName evidence="8">Multidrug transporter MdtA</fullName>
    </alternativeName>
</protein>
<evidence type="ECO:0000259" key="14">
    <source>
        <dbReference type="Pfam" id="PF25967"/>
    </source>
</evidence>
<dbReference type="NCBIfam" id="TIGR01730">
    <property type="entry name" value="RND_mfp"/>
    <property type="match status" value="1"/>
</dbReference>
<feature type="transmembrane region" description="Helical" evidence="10">
    <location>
        <begin position="12"/>
        <end position="32"/>
    </location>
</feature>
<gene>
    <name evidence="8" type="primary">mdtA</name>
    <name evidence="15" type="ORF">BDD30_0527</name>
</gene>
<dbReference type="InterPro" id="IPR058624">
    <property type="entry name" value="MdtA-like_HH"/>
</dbReference>
<evidence type="ECO:0000313" key="16">
    <source>
        <dbReference type="Proteomes" id="UP000280955"/>
    </source>
</evidence>
<dbReference type="RefSeq" id="WP_015833909.1">
    <property type="nucleotide sequence ID" value="NC_012962.1"/>
</dbReference>
<keyword evidence="6" id="KW-0732">Signal</keyword>
<evidence type="ECO:0000256" key="7">
    <source>
        <dbReference type="ARBA" id="ARBA00023136"/>
    </source>
</evidence>
<dbReference type="InterPro" id="IPR058626">
    <property type="entry name" value="MdtA-like_b-barrel"/>
</dbReference>
<dbReference type="InterPro" id="IPR006143">
    <property type="entry name" value="RND_pump_MFP"/>
</dbReference>
<keyword evidence="7 8" id="KW-0472">Membrane</keyword>
<evidence type="ECO:0000259" key="13">
    <source>
        <dbReference type="Pfam" id="PF25944"/>
    </source>
</evidence>
<comment type="caution">
    <text evidence="15">The sequence shown here is derived from an EMBL/GenBank/DDBJ whole genome shotgun (WGS) entry which is preliminary data.</text>
</comment>
<organism evidence="15 16">
    <name type="scientific">Photorhabdus asymbiotica</name>
    <dbReference type="NCBI Taxonomy" id="291112"/>
    <lineage>
        <taxon>Bacteria</taxon>
        <taxon>Pseudomonadati</taxon>
        <taxon>Pseudomonadota</taxon>
        <taxon>Gammaproteobacteria</taxon>
        <taxon>Enterobacterales</taxon>
        <taxon>Morganellaceae</taxon>
        <taxon>Photorhabdus</taxon>
    </lineage>
</organism>
<name>A0ABX9SS03_9GAMM</name>
<dbReference type="NCBIfam" id="NF008589">
    <property type="entry name" value="PRK11556.1"/>
    <property type="match status" value="1"/>
</dbReference>
<sequence length="410" mass="45020">MNKNNKHRLFRAILATLATITIATAIFVWHQFKTSSAPQTKNAQSSVSGQSSVSRHPPLPPVQAATAQKQTVPRFLTGLGTIQAAKTVTVTSRVEGQLMALHFQEGQQIKQGDLLAEIDPRPFQVQLAQAEGQLAKDQATLVNAHQDLKRYQKLANTKLISQQDMDNQQALVRQYEASLKVDQAVIDNAKLQLTYSRITAPISGRVGLKQIDVGNFISSGNNSPIVVITQTDPVDALFSLPENDINAVLQAQKRNHDVAVSAWDRSNQQQLAEGKLLSIDNQIDTATGTIKLKARFSNQDEILFPNQFVNIRIKVDTLENAVVIPSAALQMGHEGNFVWILDENNKVSKHLVTVKLQDAQRVVISTGLTEGDKVVTDGIDRLTDGDQVDIVTPMVNKTKIQPHNSKAENS</sequence>
<feature type="domain" description="Multidrug resistance protein MdtA-like C-terminal permuted SH3" evidence="14">
    <location>
        <begin position="320"/>
        <end position="381"/>
    </location>
</feature>
<reference evidence="15 16" key="1">
    <citation type="submission" date="2018-10" db="EMBL/GenBank/DDBJ databases">
        <title>Genomic Encyclopedia of Archaeal and Bacterial Type Strains, Phase II (KMG-II): from individual species to whole genera.</title>
        <authorList>
            <person name="Goeker M."/>
        </authorList>
    </citation>
    <scope>NUCLEOTIDE SEQUENCE [LARGE SCALE GENOMIC DNA]</scope>
    <source>
        <strain evidence="15 16">DSM 15149</strain>
    </source>
</reference>
<evidence type="ECO:0000256" key="2">
    <source>
        <dbReference type="ARBA" id="ARBA00009477"/>
    </source>
</evidence>
<dbReference type="Pfam" id="PF25876">
    <property type="entry name" value="HH_MFP_RND"/>
    <property type="match status" value="1"/>
</dbReference>
<evidence type="ECO:0000259" key="12">
    <source>
        <dbReference type="Pfam" id="PF25917"/>
    </source>
</evidence>
<feature type="domain" description="Multidrug resistance protein MdtA-like alpha-helical hairpin" evidence="11">
    <location>
        <begin position="126"/>
        <end position="196"/>
    </location>
</feature>
<dbReference type="InterPro" id="IPR058625">
    <property type="entry name" value="MdtA-like_BSH"/>
</dbReference>
<dbReference type="Pfam" id="PF25917">
    <property type="entry name" value="BSH_RND"/>
    <property type="match status" value="1"/>
</dbReference>
<proteinExistence type="inferred from homology"/>
<feature type="compositionally biased region" description="Low complexity" evidence="9">
    <location>
        <begin position="44"/>
        <end position="54"/>
    </location>
</feature>
<feature type="domain" description="Multidrug resistance protein MdtA-like beta-barrel" evidence="13">
    <location>
        <begin position="233"/>
        <end position="317"/>
    </location>
</feature>
<evidence type="ECO:0000256" key="10">
    <source>
        <dbReference type="SAM" id="Phobius"/>
    </source>
</evidence>
<dbReference type="Gene3D" id="2.40.50.100">
    <property type="match status" value="1"/>
</dbReference>
<keyword evidence="10" id="KW-0812">Transmembrane</keyword>